<keyword evidence="2" id="KW-1185">Reference proteome</keyword>
<sequence>MSLSAQQEEQARQVKAALPGYLAVRETAAAVLLAAGKDIGLRLDERDARDLAEAVVDAIHKGAEVRGIAFACDVADMELAAHHRYLLPRAKAEAEAGDPMARKVLRDLELYVDGAAKLRDELVERLGRVGSQWMAERQKIVAVVPMPTPDKGQHRAKAAA</sequence>
<dbReference type="EMBL" id="JBEXRX010000187">
    <property type="protein sequence ID" value="MEU0156444.1"/>
    <property type="molecule type" value="Genomic_DNA"/>
</dbReference>
<dbReference type="Proteomes" id="UP001550348">
    <property type="component" value="Unassembled WGS sequence"/>
</dbReference>
<name>A0ABV2VUH5_9ACTN</name>
<protein>
    <submittedName>
        <fullName evidence="1">Uncharacterized protein</fullName>
    </submittedName>
</protein>
<organism evidence="1 2">
    <name type="scientific">Micromonospora fulviviridis</name>
    <dbReference type="NCBI Taxonomy" id="47860"/>
    <lineage>
        <taxon>Bacteria</taxon>
        <taxon>Bacillati</taxon>
        <taxon>Actinomycetota</taxon>
        <taxon>Actinomycetes</taxon>
        <taxon>Micromonosporales</taxon>
        <taxon>Micromonosporaceae</taxon>
        <taxon>Micromonospora</taxon>
    </lineage>
</organism>
<evidence type="ECO:0000313" key="1">
    <source>
        <dbReference type="EMBL" id="MEU0156444.1"/>
    </source>
</evidence>
<evidence type="ECO:0000313" key="2">
    <source>
        <dbReference type="Proteomes" id="UP001550348"/>
    </source>
</evidence>
<comment type="caution">
    <text evidence="1">The sequence shown here is derived from an EMBL/GenBank/DDBJ whole genome shotgun (WGS) entry which is preliminary data.</text>
</comment>
<proteinExistence type="predicted"/>
<dbReference type="RefSeq" id="WP_355667953.1">
    <property type="nucleotide sequence ID" value="NZ_JBEXRX010000187.1"/>
</dbReference>
<gene>
    <name evidence="1" type="ORF">ABZ071_32095</name>
</gene>
<reference evidence="1 2" key="1">
    <citation type="submission" date="2024-06" db="EMBL/GenBank/DDBJ databases">
        <title>The Natural Products Discovery Center: Release of the First 8490 Sequenced Strains for Exploring Actinobacteria Biosynthetic Diversity.</title>
        <authorList>
            <person name="Kalkreuter E."/>
            <person name="Kautsar S.A."/>
            <person name="Yang D."/>
            <person name="Bader C.D."/>
            <person name="Teijaro C.N."/>
            <person name="Fluegel L."/>
            <person name="Davis C.M."/>
            <person name="Simpson J.R."/>
            <person name="Lauterbach L."/>
            <person name="Steele A.D."/>
            <person name="Gui C."/>
            <person name="Meng S."/>
            <person name="Li G."/>
            <person name="Viehrig K."/>
            <person name="Ye F."/>
            <person name="Su P."/>
            <person name="Kiefer A.F."/>
            <person name="Nichols A."/>
            <person name="Cepeda A.J."/>
            <person name="Yan W."/>
            <person name="Fan B."/>
            <person name="Jiang Y."/>
            <person name="Adhikari A."/>
            <person name="Zheng C.-J."/>
            <person name="Schuster L."/>
            <person name="Cowan T.M."/>
            <person name="Smanski M.J."/>
            <person name="Chevrette M.G."/>
            <person name="De Carvalho L.P.S."/>
            <person name="Shen B."/>
        </authorList>
    </citation>
    <scope>NUCLEOTIDE SEQUENCE [LARGE SCALE GENOMIC DNA]</scope>
    <source>
        <strain evidence="1 2">NPDC006286</strain>
    </source>
</reference>
<accession>A0ABV2VUH5</accession>